<evidence type="ECO:0000313" key="2">
    <source>
        <dbReference type="EMBL" id="CAG8510634.1"/>
    </source>
</evidence>
<organism evidence="2 3">
    <name type="scientific">Gigaspora margarita</name>
    <dbReference type="NCBI Taxonomy" id="4874"/>
    <lineage>
        <taxon>Eukaryota</taxon>
        <taxon>Fungi</taxon>
        <taxon>Fungi incertae sedis</taxon>
        <taxon>Mucoromycota</taxon>
        <taxon>Glomeromycotina</taxon>
        <taxon>Glomeromycetes</taxon>
        <taxon>Diversisporales</taxon>
        <taxon>Gigasporaceae</taxon>
        <taxon>Gigaspora</taxon>
    </lineage>
</organism>
<dbReference type="Proteomes" id="UP000789901">
    <property type="component" value="Unassembled WGS sequence"/>
</dbReference>
<feature type="domain" description="Integrase catalytic" evidence="1">
    <location>
        <begin position="12"/>
        <end position="109"/>
    </location>
</feature>
<name>A0ABM8W2V4_GIGMA</name>
<dbReference type="Pfam" id="PF00665">
    <property type="entry name" value="rve"/>
    <property type="match status" value="1"/>
</dbReference>
<protein>
    <submittedName>
        <fullName evidence="2">22317_t:CDS:1</fullName>
    </submittedName>
</protein>
<dbReference type="EMBL" id="CAJVQB010000861">
    <property type="protein sequence ID" value="CAG8510634.1"/>
    <property type="molecule type" value="Genomic_DNA"/>
</dbReference>
<dbReference type="PROSITE" id="PS50994">
    <property type="entry name" value="INTEGRASE"/>
    <property type="match status" value="1"/>
</dbReference>
<comment type="caution">
    <text evidence="2">The sequence shown here is derived from an EMBL/GenBank/DDBJ whole genome shotgun (WGS) entry which is preliminary data.</text>
</comment>
<keyword evidence="3" id="KW-1185">Reference proteome</keyword>
<dbReference type="Gene3D" id="3.30.420.10">
    <property type="entry name" value="Ribonuclease H-like superfamily/Ribonuclease H"/>
    <property type="match status" value="1"/>
</dbReference>
<accession>A0ABM8W2V4</accession>
<evidence type="ECO:0000313" key="3">
    <source>
        <dbReference type="Proteomes" id="UP000789901"/>
    </source>
</evidence>
<proteinExistence type="predicted"/>
<gene>
    <name evidence="2" type="ORF">GMARGA_LOCUS2664</name>
</gene>
<evidence type="ECO:0000259" key="1">
    <source>
        <dbReference type="PROSITE" id="PS50994"/>
    </source>
</evidence>
<dbReference type="SUPFAM" id="SSF53098">
    <property type="entry name" value="Ribonuclease H-like"/>
    <property type="match status" value="1"/>
</dbReference>
<dbReference type="InterPro" id="IPR012337">
    <property type="entry name" value="RNaseH-like_sf"/>
</dbReference>
<sequence length="372" mass="43279">MYVAQCTQCCTRRNFPAPVIEETIISKRFLRRVQVDIVSIKKYPDREYRYIAHLRDHFTRYSWTCQLRTKETAEVAAFLFSVFTVFGPPYILQSDNGREFTAQIIYELLSLPTNHTPYALVFGQHPLRHFNMIEEWKKHSINMEEDLPEGIIESEKYENFHTTSPSSRPSTPFLILYEKRMDNQRDIQTVNSQTCVHTNDCITLQQTTSEDAEMVKEQTISTHNIVNNQKTTAKGKENQIIDNSYTPYKKRRVQIIQEASNNPTFQHNIYRNVANKNLENYRSKMKHQMHAKYKIHEHTCEVSGVVLPLGPKEFPELDNPSINITISIIEAARLQSNALASATVRETALQQYVLAEKQIPYMDADVIRKIQS</sequence>
<reference evidence="2 3" key="1">
    <citation type="submission" date="2021-06" db="EMBL/GenBank/DDBJ databases">
        <authorList>
            <person name="Kallberg Y."/>
            <person name="Tangrot J."/>
            <person name="Rosling A."/>
        </authorList>
    </citation>
    <scope>NUCLEOTIDE SEQUENCE [LARGE SCALE GENOMIC DNA]</scope>
    <source>
        <strain evidence="2 3">120-4 pot B 10/14</strain>
    </source>
</reference>
<dbReference type="InterPro" id="IPR036397">
    <property type="entry name" value="RNaseH_sf"/>
</dbReference>
<dbReference type="InterPro" id="IPR001584">
    <property type="entry name" value="Integrase_cat-core"/>
</dbReference>